<gene>
    <name evidence="7" type="ORF">SOO65_13985</name>
</gene>
<dbReference type="PANTHER" id="PTHR36220">
    <property type="entry name" value="UNNAMED PRODUCT"/>
    <property type="match status" value="1"/>
</dbReference>
<evidence type="ECO:0000313" key="8">
    <source>
        <dbReference type="Proteomes" id="UP001324634"/>
    </source>
</evidence>
<keyword evidence="2" id="KW-0677">Repeat</keyword>
<keyword evidence="5" id="KW-0812">Transmembrane</keyword>
<dbReference type="InterPro" id="IPR013519">
    <property type="entry name" value="Int_alpha_beta-p"/>
</dbReference>
<dbReference type="Pfam" id="PF14312">
    <property type="entry name" value="FG-GAP_2"/>
    <property type="match status" value="8"/>
</dbReference>
<dbReference type="InterPro" id="IPR003961">
    <property type="entry name" value="FN3_dom"/>
</dbReference>
<dbReference type="SMART" id="SM00060">
    <property type="entry name" value="FN3"/>
    <property type="match status" value="2"/>
</dbReference>
<dbReference type="InterPro" id="IPR028994">
    <property type="entry name" value="Integrin_alpha_N"/>
</dbReference>
<keyword evidence="1" id="KW-0732">Signal</keyword>
<sequence>MNADTSAMSLVIWPIYVLLFMLLAGCNEINIAIKDSFISTPGPLVTINKAVSESVGSCSFTAAPAFTQNANFEYRVTFSEVIDPLTLDVSDFNNSGTGSGVVWNLTNCGDDQNFKLAVTAVGVDGTVVPTLARDSALSLTNYGNKPSTTTDNVVTVDTLSPSVTLNLASNQTVGSCVFTTANGYAGASGFSYRVTFSERINSSTFTNADITNSGSGGSTLGWTITSCGDGRNFRLSAASVSGDGTIIPSINANVVEDLAGNLNTASTSTDNTINYDTVAPTVTIEQSINQTVGACTFTAASDPTNTSNLQYRVQVSEPIIASTLTPSDFVNAGTGGNITLQWSVTSCGDNQNFMLSSIAVMGDGTIVPNLPANAFTDRAGNGNSLSTSVDNSITFSISGPGVTINQAVAETIGSCTFNATTDPTDVVGFEYKITFSKPINDGTFDLSDITNSGTGGATTLNWTLTNCHENTVFMLKTTAIDGYGTIIPNIAAGSVQDLVGNSNSASTATDNVVLFAQIGWSQEAYIKALDNESYDSFGMSVSLSGDTLAVGGEYDDNNQNIITNGPTFTSNNDLENSGAVHIYKRSGVNWAQEAYIKAPNATVWKQFGKVISLDGDTLAVGMASEGSPENVITNGSSASMDDSGFNVGAVYVFRKVSNEWAQEAYIKAGNSQNNDNFGHSVALDGNTLIVGADQEDSDQVTITNGPTATTDNSMEDSGAVYVFYRSGSNWEQEAYIKAGNNSEYDYFGTTVALSNDTIAVGSPWEDSFETIITNGSDTPTNDIREDSGAVYVYRRVAGLWQQEALIKASNSTEYYQFGEVIALDKDTLVVTSLYESSNQTSITNGTGSSSDISAENSGAVYVYKRTGSNWAQEAYIKSSNSEAFDSFGFALDLQGDYLVVGVPEEDSNQNTITKGAGASADNSTENSGAVYVFKRTGTNWAQTAYIKSPINEVWYGSGYSVSLSGDTLAISAPGDSNDLNTVINGSSFAYNYASESSGAVYIYRFNGELLELGGVTSSIGLTSVTIDWAKLLTANNYIISYQAGSVAPASCSVGTIISAGDVNHYVVNGLTTGTTYSFRLCATNGSTVTSGVTFSATPSDVVKPTVTVEQSVSETVGSCVFTPVSEPVTAAGFSYKVTFSSVINPATFTAADISNAGSGGANLTWQIDNCGDDRNFKITAVTVSGQGTIIPTIGAGKVARPNGVTNLASTSTDNSISYIEYGWNQEAYIKVSNAPDIYGFGEVLSLSEDTLVVGVSRDETDQNTITTSGPTPGASGSSGSGAVHVYKRNGSVWELQAFIKAVNNADYILFGESVSLHGDLLAVGATGEGSNQTTITNGNTASTDESTYSTGAVYVYKRTGTTWEQEAYIKAANADNFDNFGSQVSLHGSILAVSATGESSNETTITNGTTASPNNTLSESGAVYLYERTTGWDMTAFIKASNAGASDKFGERLSIHGDTLAVGTPNEGSNETTITNGTGSSLDNTNGYSGAVYVYRKSGKNWEQEAYIKASNNDAGDGFGSAISLEGDYLAVGAPWEASSDTSITNGSTSSSDNSNPNAGAVYVYKRTGTTWAQEAYIKPVNSLASQSFGSSVAFNGRFLAVGAPGEDSNQRIITNGGSASSDTSLTNSGAVYVYERLGTDWEQSAYIKASNNDGLMLAGGDFPGDLFGASVSFKGDTLVVGASDESSCQNFITNGTTSSSDNSCMSAGGVYVYRNNIKLFDVTDLVATPDTDSITLEWVKTGSTTTSYLVAMALGSTPPADCSGAVNVGNVTSYVLSGLDPETIYSVRVCSTNGTDITEGLTLTVETNSDSTN</sequence>
<reference evidence="7 8" key="1">
    <citation type="submission" date="2023-11" db="EMBL/GenBank/DDBJ databases">
        <title>Peredibacter starrii A3.12.</title>
        <authorList>
            <person name="Mitchell R.J."/>
        </authorList>
    </citation>
    <scope>NUCLEOTIDE SEQUENCE [LARGE SCALE GENOMIC DNA]</scope>
    <source>
        <strain evidence="7 8">A3.12</strain>
    </source>
</reference>
<evidence type="ECO:0000313" key="7">
    <source>
        <dbReference type="EMBL" id="WPU63800.1"/>
    </source>
</evidence>
<feature type="transmembrane region" description="Helical" evidence="5">
    <location>
        <begin position="7"/>
        <end position="25"/>
    </location>
</feature>
<keyword evidence="5" id="KW-1133">Transmembrane helix</keyword>
<proteinExistence type="predicted"/>
<dbReference type="EMBL" id="CP139487">
    <property type="protein sequence ID" value="WPU63800.1"/>
    <property type="molecule type" value="Genomic_DNA"/>
</dbReference>
<accession>A0AAX4HKV8</accession>
<protein>
    <recommendedName>
        <fullName evidence="6">Fibronectin type-III domain-containing protein</fullName>
    </recommendedName>
</protein>
<dbReference type="Pfam" id="PF00041">
    <property type="entry name" value="fn3"/>
    <property type="match status" value="1"/>
</dbReference>
<keyword evidence="8" id="KW-1185">Reference proteome</keyword>
<feature type="region of interest" description="Disordered" evidence="4">
    <location>
        <begin position="1540"/>
        <end position="1559"/>
    </location>
</feature>
<dbReference type="PROSITE" id="PS50853">
    <property type="entry name" value="FN3"/>
    <property type="match status" value="2"/>
</dbReference>
<feature type="domain" description="Fibronectin type-III" evidence="6">
    <location>
        <begin position="1008"/>
        <end position="1100"/>
    </location>
</feature>
<evidence type="ECO:0000256" key="4">
    <source>
        <dbReference type="SAM" id="MobiDB-lite"/>
    </source>
</evidence>
<feature type="region of interest" description="Disordered" evidence="4">
    <location>
        <begin position="1460"/>
        <end position="1481"/>
    </location>
</feature>
<feature type="compositionally biased region" description="Low complexity" evidence="4">
    <location>
        <begin position="1540"/>
        <end position="1556"/>
    </location>
</feature>
<dbReference type="KEGG" id="psti:SOO65_13985"/>
<feature type="domain" description="Fibronectin type-III" evidence="6">
    <location>
        <begin position="1719"/>
        <end position="1811"/>
    </location>
</feature>
<dbReference type="InterPro" id="IPR036116">
    <property type="entry name" value="FN3_sf"/>
</dbReference>
<dbReference type="Gene3D" id="2.60.40.10">
    <property type="entry name" value="Immunoglobulins"/>
    <property type="match status" value="2"/>
</dbReference>
<feature type="region of interest" description="Disordered" evidence="4">
    <location>
        <begin position="1257"/>
        <end position="1280"/>
    </location>
</feature>
<dbReference type="Gene3D" id="2.130.10.130">
    <property type="entry name" value="Integrin alpha, N-terminal"/>
    <property type="match status" value="6"/>
</dbReference>
<keyword evidence="5" id="KW-0472">Membrane</keyword>
<keyword evidence="3" id="KW-0325">Glycoprotein</keyword>
<feature type="compositionally biased region" description="Polar residues" evidence="4">
    <location>
        <begin position="1466"/>
        <end position="1481"/>
    </location>
</feature>
<name>A0AAX4HKV8_9BACT</name>
<dbReference type="InterPro" id="IPR013517">
    <property type="entry name" value="FG-GAP"/>
</dbReference>
<dbReference type="Proteomes" id="UP001324634">
    <property type="component" value="Chromosome"/>
</dbReference>
<dbReference type="InterPro" id="IPR013783">
    <property type="entry name" value="Ig-like_fold"/>
</dbReference>
<evidence type="ECO:0000259" key="6">
    <source>
        <dbReference type="PROSITE" id="PS50853"/>
    </source>
</evidence>
<evidence type="ECO:0000256" key="5">
    <source>
        <dbReference type="SAM" id="Phobius"/>
    </source>
</evidence>
<dbReference type="PANTHER" id="PTHR36220:SF1">
    <property type="entry name" value="GAMMA TUBULIN COMPLEX COMPONENT C-TERMINAL DOMAIN-CONTAINING PROTEIN"/>
    <property type="match status" value="1"/>
</dbReference>
<evidence type="ECO:0000256" key="3">
    <source>
        <dbReference type="ARBA" id="ARBA00023180"/>
    </source>
</evidence>
<dbReference type="RefSeq" id="WP_321391220.1">
    <property type="nucleotide sequence ID" value="NZ_CP139487.1"/>
</dbReference>
<organism evidence="7 8">
    <name type="scientific">Peredibacter starrii</name>
    <dbReference type="NCBI Taxonomy" id="28202"/>
    <lineage>
        <taxon>Bacteria</taxon>
        <taxon>Pseudomonadati</taxon>
        <taxon>Bdellovibrionota</taxon>
        <taxon>Bacteriovoracia</taxon>
        <taxon>Bacteriovoracales</taxon>
        <taxon>Bacteriovoracaceae</taxon>
        <taxon>Peredibacter</taxon>
    </lineage>
</organism>
<feature type="compositionally biased region" description="Low complexity" evidence="4">
    <location>
        <begin position="1266"/>
        <end position="1280"/>
    </location>
</feature>
<dbReference type="CDD" id="cd00063">
    <property type="entry name" value="FN3"/>
    <property type="match status" value="2"/>
</dbReference>
<dbReference type="SMART" id="SM00191">
    <property type="entry name" value="Int_alpha"/>
    <property type="match status" value="11"/>
</dbReference>
<dbReference type="SUPFAM" id="SSF49265">
    <property type="entry name" value="Fibronectin type III"/>
    <property type="match status" value="1"/>
</dbReference>
<evidence type="ECO:0000256" key="1">
    <source>
        <dbReference type="ARBA" id="ARBA00022729"/>
    </source>
</evidence>
<evidence type="ECO:0000256" key="2">
    <source>
        <dbReference type="ARBA" id="ARBA00022737"/>
    </source>
</evidence>